<dbReference type="AlphaFoldDB" id="A0A4R0N1I5"/>
<evidence type="ECO:0000313" key="2">
    <source>
        <dbReference type="Proteomes" id="UP000292884"/>
    </source>
</evidence>
<keyword evidence="2" id="KW-1185">Reference proteome</keyword>
<gene>
    <name evidence="1" type="ORF">EZ428_02350</name>
</gene>
<dbReference type="EMBL" id="SJSK01000001">
    <property type="protein sequence ID" value="TCC93631.1"/>
    <property type="molecule type" value="Genomic_DNA"/>
</dbReference>
<organism evidence="1 2">
    <name type="scientific">Pedobacter frigiditerrae</name>
    <dbReference type="NCBI Taxonomy" id="2530452"/>
    <lineage>
        <taxon>Bacteria</taxon>
        <taxon>Pseudomonadati</taxon>
        <taxon>Bacteroidota</taxon>
        <taxon>Sphingobacteriia</taxon>
        <taxon>Sphingobacteriales</taxon>
        <taxon>Sphingobacteriaceae</taxon>
        <taxon>Pedobacter</taxon>
    </lineage>
</organism>
<proteinExistence type="predicted"/>
<evidence type="ECO:0000313" key="1">
    <source>
        <dbReference type="EMBL" id="TCC93631.1"/>
    </source>
</evidence>
<dbReference type="RefSeq" id="WP_131551497.1">
    <property type="nucleotide sequence ID" value="NZ_SJSK01000001.1"/>
</dbReference>
<dbReference type="OrthoDB" id="798042at2"/>
<protein>
    <submittedName>
        <fullName evidence="1">Uncharacterized protein</fullName>
    </submittedName>
</protein>
<name>A0A4R0N1I5_9SPHI</name>
<dbReference type="Proteomes" id="UP000292884">
    <property type="component" value="Unassembled WGS sequence"/>
</dbReference>
<sequence>MKFKSVLVFGIFVLASLFYSQKSLGQDVVIKWSPSMDKYVLGYYTLMAKEIGLSSSEVTSISNCMLAKLKAQFPNGLSTSKEKFGDINKKIAGECLPNIKGVVPWNLSNEKYVKDRLLNDLPKNISEETKAFITACAFSRYKAKYPNGISVSTQNIEEQKSDFLSMINICVAEANYMGIPSWSEKNISLFKLFLLEQLPKDMAGAKKDKYMICFIQKLKNKYPNGFSIDNKNRLEFESLFKNLDETCITESNKG</sequence>
<comment type="caution">
    <text evidence="1">The sequence shown here is derived from an EMBL/GenBank/DDBJ whole genome shotgun (WGS) entry which is preliminary data.</text>
</comment>
<accession>A0A4R0N1I5</accession>
<reference evidence="1 2" key="1">
    <citation type="submission" date="2019-02" db="EMBL/GenBank/DDBJ databases">
        <title>Pedobacter sp. RP-1-13 sp. nov., isolated from Arctic soil.</title>
        <authorList>
            <person name="Dahal R.H."/>
        </authorList>
    </citation>
    <scope>NUCLEOTIDE SEQUENCE [LARGE SCALE GENOMIC DNA]</scope>
    <source>
        <strain evidence="1 2">RP-1-13</strain>
    </source>
</reference>